<feature type="non-terminal residue" evidence="2">
    <location>
        <position position="75"/>
    </location>
</feature>
<dbReference type="GeneID" id="63777143"/>
<dbReference type="EMBL" id="MCFJ01000012">
    <property type="protein sequence ID" value="ORY60218.1"/>
    <property type="molecule type" value="Genomic_DNA"/>
</dbReference>
<gene>
    <name evidence="2" type="ORF">BCR38DRAFT_444299</name>
</gene>
<dbReference type="InParanoid" id="A0A1Y2DLN3"/>
<accession>A0A1Y2DLN3</accession>
<evidence type="ECO:0000313" key="3">
    <source>
        <dbReference type="Proteomes" id="UP000193689"/>
    </source>
</evidence>
<proteinExistence type="predicted"/>
<comment type="caution">
    <text evidence="2">The sequence shown here is derived from an EMBL/GenBank/DDBJ whole genome shotgun (WGS) entry which is preliminary data.</text>
</comment>
<dbReference type="PROSITE" id="PS51257">
    <property type="entry name" value="PROKAR_LIPOPROTEIN"/>
    <property type="match status" value="1"/>
</dbReference>
<keyword evidence="1" id="KW-0812">Transmembrane</keyword>
<keyword evidence="3" id="KW-1185">Reference proteome</keyword>
<reference evidence="2 3" key="1">
    <citation type="submission" date="2016-07" db="EMBL/GenBank/DDBJ databases">
        <title>Pervasive Adenine N6-methylation of Active Genes in Fungi.</title>
        <authorList>
            <consortium name="DOE Joint Genome Institute"/>
            <person name="Mondo S.J."/>
            <person name="Dannebaum R.O."/>
            <person name="Kuo R.C."/>
            <person name="Labutti K."/>
            <person name="Haridas S."/>
            <person name="Kuo A."/>
            <person name="Salamov A."/>
            <person name="Ahrendt S.R."/>
            <person name="Lipzen A."/>
            <person name="Sullivan W."/>
            <person name="Andreopoulos W.B."/>
            <person name="Clum A."/>
            <person name="Lindquist E."/>
            <person name="Daum C."/>
            <person name="Ramamoorthy G.K."/>
            <person name="Gryganskyi A."/>
            <person name="Culley D."/>
            <person name="Magnuson J.K."/>
            <person name="James T.Y."/>
            <person name="O'Malley M.A."/>
            <person name="Stajich J.E."/>
            <person name="Spatafora J.W."/>
            <person name="Visel A."/>
            <person name="Grigoriev I.V."/>
        </authorList>
    </citation>
    <scope>NUCLEOTIDE SEQUENCE [LARGE SCALE GENOMIC DNA]</scope>
    <source>
        <strain evidence="2 3">CBS 129021</strain>
    </source>
</reference>
<sequence>MALLCGRIIISPVWLCVCVVLACRVIHIYRTPIYPLMELSKGPTNLTIPSWLVNDQISKQNAGDVDQLVVTKRLI</sequence>
<evidence type="ECO:0000256" key="1">
    <source>
        <dbReference type="SAM" id="Phobius"/>
    </source>
</evidence>
<name>A0A1Y2DLN3_9PEZI</name>
<dbReference type="RefSeq" id="XP_040712652.1">
    <property type="nucleotide sequence ID" value="XM_040860931.1"/>
</dbReference>
<feature type="transmembrane region" description="Helical" evidence="1">
    <location>
        <begin position="6"/>
        <end position="27"/>
    </location>
</feature>
<keyword evidence="1" id="KW-1133">Transmembrane helix</keyword>
<organism evidence="2 3">
    <name type="scientific">Pseudomassariella vexata</name>
    <dbReference type="NCBI Taxonomy" id="1141098"/>
    <lineage>
        <taxon>Eukaryota</taxon>
        <taxon>Fungi</taxon>
        <taxon>Dikarya</taxon>
        <taxon>Ascomycota</taxon>
        <taxon>Pezizomycotina</taxon>
        <taxon>Sordariomycetes</taxon>
        <taxon>Xylariomycetidae</taxon>
        <taxon>Amphisphaeriales</taxon>
        <taxon>Pseudomassariaceae</taxon>
        <taxon>Pseudomassariella</taxon>
    </lineage>
</organism>
<keyword evidence="1" id="KW-0472">Membrane</keyword>
<dbReference type="Proteomes" id="UP000193689">
    <property type="component" value="Unassembled WGS sequence"/>
</dbReference>
<evidence type="ECO:0000313" key="2">
    <source>
        <dbReference type="EMBL" id="ORY60218.1"/>
    </source>
</evidence>
<dbReference type="AlphaFoldDB" id="A0A1Y2DLN3"/>
<protein>
    <submittedName>
        <fullName evidence="2">Uncharacterized protein</fullName>
    </submittedName>
</protein>